<dbReference type="Proteomes" id="UP000217768">
    <property type="component" value="Unassembled WGS sequence"/>
</dbReference>
<protein>
    <submittedName>
        <fullName evidence="1">DUF3298 domain-containing protein</fullName>
    </submittedName>
</protein>
<proteinExistence type="predicted"/>
<evidence type="ECO:0000313" key="2">
    <source>
        <dbReference type="Proteomes" id="UP000217768"/>
    </source>
</evidence>
<dbReference type="AlphaFoldDB" id="A0A2A2ZAP6"/>
<sequence>MGDWEVRYQRVEGGDPDVIAAINDGIDAAASEHEKSIEWRPSTTHHWTFTATGTLYIRPNTVSELFTGEYNTDLPNMPFHTISSRVYDSRNGTPITWDNLFQDKGVGLTRLSEQTAAILPTAYPPPQPDAWKSASGMAPVADNFKYWIPTDAGIELHFPDYQFGRGLKVITVPWARVHDLIAPQFFAIVA</sequence>
<accession>A0A2A2ZAP6</accession>
<comment type="caution">
    <text evidence="1">The sequence shown here is derived from an EMBL/GenBank/DDBJ whole genome shotgun (WGS) entry which is preliminary data.</text>
</comment>
<name>A0A2A2ZAP6_MYCAV</name>
<dbReference type="EMBL" id="NSFD01000065">
    <property type="protein sequence ID" value="PBA23521.1"/>
    <property type="molecule type" value="Genomic_DNA"/>
</dbReference>
<reference evidence="1 2" key="1">
    <citation type="submission" date="2017-08" db="EMBL/GenBank/DDBJ databases">
        <title>Phylogenetic analysis of Mycobacterium avium complex whole genomes.</title>
        <authorList>
            <person name="Caverly L.J."/>
            <person name="Spilker T."/>
            <person name="Lipuma J."/>
        </authorList>
    </citation>
    <scope>NUCLEOTIDE SEQUENCE [LARGE SCALE GENOMIC DNA]</scope>
    <source>
        <strain evidence="1 2">FLAC0165</strain>
    </source>
</reference>
<organism evidence="1 2">
    <name type="scientific">Mycobacterium avium</name>
    <dbReference type="NCBI Taxonomy" id="1764"/>
    <lineage>
        <taxon>Bacteria</taxon>
        <taxon>Bacillati</taxon>
        <taxon>Actinomycetota</taxon>
        <taxon>Actinomycetes</taxon>
        <taxon>Mycobacteriales</taxon>
        <taxon>Mycobacteriaceae</taxon>
        <taxon>Mycobacterium</taxon>
        <taxon>Mycobacterium avium complex (MAC)</taxon>
    </lineage>
</organism>
<gene>
    <name evidence="1" type="ORF">CKJ66_28155</name>
</gene>
<evidence type="ECO:0000313" key="1">
    <source>
        <dbReference type="EMBL" id="PBA23521.1"/>
    </source>
</evidence>